<gene>
    <name evidence="2" type="ORF">HCOI_01388800</name>
</gene>
<dbReference type="GO" id="GO:0070987">
    <property type="term" value="P:error-free translesion synthesis"/>
    <property type="evidence" value="ECO:0007669"/>
    <property type="project" value="TreeGrafter"/>
</dbReference>
<comment type="caution">
    <text evidence="2">The sequence shown here is derived from an EMBL/GenBank/DDBJ whole genome shotgun (WGS) entry which is preliminary data.</text>
</comment>
<accession>W6NED0</accession>
<evidence type="ECO:0000313" key="2">
    <source>
        <dbReference type="EMBL" id="CDL95205.1"/>
    </source>
</evidence>
<dbReference type="SUPFAM" id="SSF110069">
    <property type="entry name" value="ApaG-like"/>
    <property type="match status" value="1"/>
</dbReference>
<dbReference type="GO" id="GO:0042645">
    <property type="term" value="C:mitochondrial nucleoid"/>
    <property type="evidence" value="ECO:0007669"/>
    <property type="project" value="TreeGrafter"/>
</dbReference>
<sequence>METLLAPARGNRRSTGRQQPELNAQTPAFQFSSTVELAHSKGGHMWGRFKMERPNGSTFDVAIPTVVLESFDEGSVGNIEKTVE</sequence>
<feature type="region of interest" description="Disordered" evidence="1">
    <location>
        <begin position="1"/>
        <end position="30"/>
    </location>
</feature>
<dbReference type="InterPro" id="IPR036767">
    <property type="entry name" value="ApaG_sf"/>
</dbReference>
<dbReference type="AlphaFoldDB" id="W6NED0"/>
<protein>
    <submittedName>
        <fullName evidence="2">Protein TAG-307</fullName>
    </submittedName>
</protein>
<reference evidence="2" key="1">
    <citation type="submission" date="2013-03" db="EMBL/GenBank/DDBJ databases">
        <authorList>
            <person name="Aslett M."/>
        </authorList>
    </citation>
    <scope>NUCLEOTIDE SEQUENCE [LARGE SCALE GENOMIC DNA]</scope>
    <source>
        <strain evidence="2">ISE/inbred ISE</strain>
    </source>
</reference>
<dbReference type="EMBL" id="CAVP010058807">
    <property type="protein sequence ID" value="CDL95205.1"/>
    <property type="molecule type" value="Genomic_DNA"/>
</dbReference>
<proteinExistence type="predicted"/>
<evidence type="ECO:0000256" key="1">
    <source>
        <dbReference type="SAM" id="MobiDB-lite"/>
    </source>
</evidence>
<name>W6NED0_HAECO</name>
<dbReference type="PANTHER" id="PTHR14289">
    <property type="entry name" value="F-BOX ONLY PROTEIN 3"/>
    <property type="match status" value="1"/>
</dbReference>
<feature type="compositionally biased region" description="Polar residues" evidence="1">
    <location>
        <begin position="16"/>
        <end position="30"/>
    </location>
</feature>
<dbReference type="GO" id="GO:0005634">
    <property type="term" value="C:nucleus"/>
    <property type="evidence" value="ECO:0007669"/>
    <property type="project" value="TreeGrafter"/>
</dbReference>
<organism evidence="2">
    <name type="scientific">Haemonchus contortus</name>
    <name type="common">Barber pole worm</name>
    <dbReference type="NCBI Taxonomy" id="6289"/>
    <lineage>
        <taxon>Eukaryota</taxon>
        <taxon>Metazoa</taxon>
        <taxon>Ecdysozoa</taxon>
        <taxon>Nematoda</taxon>
        <taxon>Chromadorea</taxon>
        <taxon>Rhabditida</taxon>
        <taxon>Rhabditina</taxon>
        <taxon>Rhabditomorpha</taxon>
        <taxon>Strongyloidea</taxon>
        <taxon>Trichostrongylidae</taxon>
        <taxon>Haemonchus</taxon>
    </lineage>
</organism>
<dbReference type="PANTHER" id="PTHR14289:SF16">
    <property type="entry name" value="POLYMERASE DELTA-INTERACTING PROTEIN 2"/>
    <property type="match status" value="1"/>
</dbReference>
<dbReference type="Gene3D" id="2.60.40.1470">
    <property type="entry name" value="ApaG domain"/>
    <property type="match status" value="1"/>
</dbReference>
<reference evidence="2" key="2">
    <citation type="submission" date="2013-05" db="EMBL/GenBank/DDBJ databases">
        <title>The genome and transcriptome of Haemonchus contortus: a key model parasite for drug and vaccine discovery.</title>
        <authorList>
            <person name="Laing R."/>
            <person name="Kikuchi T."/>
            <person name="Martinelli A."/>
            <person name="Tsai I.J."/>
            <person name="Beech R.N."/>
            <person name="Redman E."/>
            <person name="Holroyd N."/>
            <person name="Bartley D.J."/>
            <person name="Beasley H."/>
            <person name="Britton C."/>
            <person name="Curran D."/>
            <person name="Devaney E."/>
            <person name="Gilabert A."/>
            <person name="Jackson F."/>
            <person name="Hunt M."/>
            <person name="Johnston S."/>
            <person name="Kryukov I."/>
            <person name="Li K."/>
            <person name="Morrison A.A."/>
            <person name="Reid A.J."/>
            <person name="Sargison N."/>
            <person name="Saunders G."/>
            <person name="Wasmuth J.D."/>
            <person name="Wolstenholme A."/>
            <person name="Berriman M."/>
            <person name="Gilleard J.S."/>
            <person name="Cotton J.A."/>
        </authorList>
    </citation>
    <scope>NUCLEOTIDE SEQUENCE [LARGE SCALE GENOMIC DNA]</scope>
    <source>
        <strain evidence="2">ISE/inbred ISE</strain>
    </source>
</reference>